<dbReference type="PANTHER" id="PTHR33164">
    <property type="entry name" value="TRANSCRIPTIONAL REGULATOR, MARR FAMILY"/>
    <property type="match status" value="1"/>
</dbReference>
<protein>
    <submittedName>
        <fullName evidence="2">Unannotated protein</fullName>
    </submittedName>
</protein>
<dbReference type="Gene3D" id="1.10.10.10">
    <property type="entry name" value="Winged helix-like DNA-binding domain superfamily/Winged helix DNA-binding domain"/>
    <property type="match status" value="1"/>
</dbReference>
<dbReference type="GO" id="GO:0006950">
    <property type="term" value="P:response to stress"/>
    <property type="evidence" value="ECO:0007669"/>
    <property type="project" value="TreeGrafter"/>
</dbReference>
<gene>
    <name evidence="2" type="ORF">UFOPK3770_00001</name>
</gene>
<dbReference type="GO" id="GO:0003700">
    <property type="term" value="F:DNA-binding transcription factor activity"/>
    <property type="evidence" value="ECO:0007669"/>
    <property type="project" value="InterPro"/>
</dbReference>
<evidence type="ECO:0000313" key="2">
    <source>
        <dbReference type="EMBL" id="CAB4329127.1"/>
    </source>
</evidence>
<dbReference type="AlphaFoldDB" id="A0A6J5YJD8"/>
<dbReference type="InterPro" id="IPR000835">
    <property type="entry name" value="HTH_MarR-typ"/>
</dbReference>
<dbReference type="Pfam" id="PF01047">
    <property type="entry name" value="MarR"/>
    <property type="match status" value="1"/>
</dbReference>
<name>A0A6J5YJD8_9ZZZZ</name>
<dbReference type="PROSITE" id="PS50995">
    <property type="entry name" value="HTH_MARR_2"/>
    <property type="match status" value="1"/>
</dbReference>
<organism evidence="2">
    <name type="scientific">freshwater metagenome</name>
    <dbReference type="NCBI Taxonomy" id="449393"/>
    <lineage>
        <taxon>unclassified sequences</taxon>
        <taxon>metagenomes</taxon>
        <taxon>ecological metagenomes</taxon>
    </lineage>
</organism>
<reference evidence="2" key="1">
    <citation type="submission" date="2020-05" db="EMBL/GenBank/DDBJ databases">
        <authorList>
            <person name="Chiriac C."/>
            <person name="Salcher M."/>
            <person name="Ghai R."/>
            <person name="Kavagutti S V."/>
        </authorList>
    </citation>
    <scope>NUCLEOTIDE SEQUENCE</scope>
</reference>
<feature type="domain" description="HTH marR-type" evidence="1">
    <location>
        <begin position="1"/>
        <end position="145"/>
    </location>
</feature>
<dbReference type="PANTHER" id="PTHR33164:SF99">
    <property type="entry name" value="MARR FAMILY REGULATORY PROTEIN"/>
    <property type="match status" value="1"/>
</dbReference>
<dbReference type="InterPro" id="IPR036390">
    <property type="entry name" value="WH_DNA-bd_sf"/>
</dbReference>
<dbReference type="SUPFAM" id="SSF46785">
    <property type="entry name" value="Winged helix' DNA-binding domain"/>
    <property type="match status" value="1"/>
</dbReference>
<proteinExistence type="predicted"/>
<sequence length="152" mass="17308">MTKWLTEQQQQHWRAWIAASSLLSFRLNRELQEHCDLTLADYEILVRLSDQPDRQIRMSDLAELTLSSRSRLTHQVDRMEQSGLVLRQVCADDRRGQLCVMTDKGWNALVASAPDHVNSVREHMVDVLSDAEFAALGKAAAKIVAHLESLDQ</sequence>
<dbReference type="SMART" id="SM00347">
    <property type="entry name" value="HTH_MARR"/>
    <property type="match status" value="1"/>
</dbReference>
<dbReference type="InterPro" id="IPR036388">
    <property type="entry name" value="WH-like_DNA-bd_sf"/>
</dbReference>
<accession>A0A6J5YJD8</accession>
<evidence type="ECO:0000259" key="1">
    <source>
        <dbReference type="PROSITE" id="PS50995"/>
    </source>
</evidence>
<dbReference type="InterPro" id="IPR039422">
    <property type="entry name" value="MarR/SlyA-like"/>
</dbReference>
<dbReference type="EMBL" id="CAESAJ010000001">
    <property type="protein sequence ID" value="CAB4329127.1"/>
    <property type="molecule type" value="Genomic_DNA"/>
</dbReference>